<feature type="transmembrane region" description="Helical" evidence="1">
    <location>
        <begin position="49"/>
        <end position="72"/>
    </location>
</feature>
<evidence type="ECO:0000256" key="1">
    <source>
        <dbReference type="SAM" id="Phobius"/>
    </source>
</evidence>
<reference evidence="3" key="1">
    <citation type="submission" date="2016-10" db="EMBL/GenBank/DDBJ databases">
        <authorList>
            <person name="Varghese N."/>
            <person name="Submissions S."/>
        </authorList>
    </citation>
    <scope>NUCLEOTIDE SEQUENCE [LARGE SCALE GENOMIC DNA]</scope>
    <source>
        <strain evidence="3">DSM 18609</strain>
    </source>
</reference>
<dbReference type="EMBL" id="FMZH01000002">
    <property type="protein sequence ID" value="SDC43020.1"/>
    <property type="molecule type" value="Genomic_DNA"/>
</dbReference>
<gene>
    <name evidence="2" type="ORF">SAMN04488024_10245</name>
</gene>
<organism evidence="2 3">
    <name type="scientific">Pedobacter soli</name>
    <dbReference type="NCBI Taxonomy" id="390242"/>
    <lineage>
        <taxon>Bacteria</taxon>
        <taxon>Pseudomonadati</taxon>
        <taxon>Bacteroidota</taxon>
        <taxon>Sphingobacteriia</taxon>
        <taxon>Sphingobacteriales</taxon>
        <taxon>Sphingobacteriaceae</taxon>
        <taxon>Pedobacter</taxon>
    </lineage>
</organism>
<keyword evidence="1" id="KW-1133">Transmembrane helix</keyword>
<keyword evidence="3" id="KW-1185">Reference proteome</keyword>
<keyword evidence="1" id="KW-0812">Transmembrane</keyword>
<evidence type="ECO:0000313" key="3">
    <source>
        <dbReference type="Proteomes" id="UP000199455"/>
    </source>
</evidence>
<evidence type="ECO:0000313" key="2">
    <source>
        <dbReference type="EMBL" id="SDC43020.1"/>
    </source>
</evidence>
<feature type="transmembrane region" description="Helical" evidence="1">
    <location>
        <begin position="109"/>
        <end position="125"/>
    </location>
</feature>
<feature type="transmembrane region" description="Helical" evidence="1">
    <location>
        <begin position="84"/>
        <end position="103"/>
    </location>
</feature>
<feature type="transmembrane region" description="Helical" evidence="1">
    <location>
        <begin position="12"/>
        <end position="37"/>
    </location>
</feature>
<dbReference type="Proteomes" id="UP000199455">
    <property type="component" value="Unassembled WGS sequence"/>
</dbReference>
<name>A0A1G6LIC9_9SPHI</name>
<proteinExistence type="predicted"/>
<accession>A0A1G6LIC9</accession>
<dbReference type="AlphaFoldDB" id="A0A1G6LIC9"/>
<sequence length="154" mass="17779">MKPSIIYTLKVCLGTLLVAVPLTMAIGFTYIGLIMLIKPANYNFTFNIPFNHVFIFVGIIAIFITLSSYLTEKLGYKRFINDRPIAHSIVIFLFYLVASKSIFFMDFDHILFSYTPMFITAYVFSKISSVPVKHYFWNLSNEKHDNHLKPSSDQ</sequence>
<protein>
    <submittedName>
        <fullName evidence="2">Uncharacterized protein</fullName>
    </submittedName>
</protein>
<dbReference type="RefSeq" id="WP_090764998.1">
    <property type="nucleotide sequence ID" value="NZ_FMZH01000002.1"/>
</dbReference>
<keyword evidence="1" id="KW-0472">Membrane</keyword>